<organism evidence="1 2">
    <name type="scientific">Roseateles amylovorans</name>
    <dbReference type="NCBI Taxonomy" id="2978473"/>
    <lineage>
        <taxon>Bacteria</taxon>
        <taxon>Pseudomonadati</taxon>
        <taxon>Pseudomonadota</taxon>
        <taxon>Betaproteobacteria</taxon>
        <taxon>Burkholderiales</taxon>
        <taxon>Sphaerotilaceae</taxon>
        <taxon>Roseateles</taxon>
    </lineage>
</organism>
<protein>
    <submittedName>
        <fullName evidence="1">Uncharacterized protein</fullName>
    </submittedName>
</protein>
<evidence type="ECO:0000313" key="1">
    <source>
        <dbReference type="EMBL" id="UXH78837.1"/>
    </source>
</evidence>
<dbReference type="RefSeq" id="WP_261758668.1">
    <property type="nucleotide sequence ID" value="NZ_CP104562.2"/>
</dbReference>
<name>A0ABY6B0W3_9BURK</name>
<keyword evidence="2" id="KW-1185">Reference proteome</keyword>
<dbReference type="Proteomes" id="UP001064933">
    <property type="component" value="Chromosome"/>
</dbReference>
<proteinExistence type="predicted"/>
<sequence length="150" mass="17019">MAFQLNGFCDDDAERVIRDAEVAVGFSDRVVSLLKFSRRIRSVNSWVVDGATGDYLVEVRHYPGEPHSDYWYMLFTQGRSFMLVVRLFPLDEVFFAGGEAPSVEERAEIEDLALKALKVHGRYGFEVPEGTLNYHDLKFIERPGDINAGP</sequence>
<accession>A0ABY6B0W3</accession>
<gene>
    <name evidence="1" type="ORF">N4261_02535</name>
</gene>
<evidence type="ECO:0000313" key="2">
    <source>
        <dbReference type="Proteomes" id="UP001064933"/>
    </source>
</evidence>
<reference evidence="1" key="1">
    <citation type="submission" date="2022-10" db="EMBL/GenBank/DDBJ databases">
        <title>Characterization and whole genome sequencing of a new Roseateles species, isolated from fresh water.</title>
        <authorList>
            <person name="Guliayeva D.Y."/>
            <person name="Akhremchuk A.E."/>
            <person name="Sikolenko M.A."/>
            <person name="Valentovich L.N."/>
            <person name="Sidarenka A.V."/>
        </authorList>
    </citation>
    <scope>NUCLEOTIDE SEQUENCE</scope>
    <source>
        <strain evidence="1">BIM B-1768</strain>
    </source>
</reference>
<dbReference type="EMBL" id="CP104562">
    <property type="protein sequence ID" value="UXH78837.1"/>
    <property type="molecule type" value="Genomic_DNA"/>
</dbReference>